<keyword evidence="7" id="KW-1185">Reference proteome</keyword>
<dbReference type="AlphaFoldDB" id="A0A6I4KY66"/>
<feature type="domain" description="HTH lysR-type" evidence="5">
    <location>
        <begin position="1"/>
        <end position="63"/>
    </location>
</feature>
<dbReference type="PRINTS" id="PR00039">
    <property type="entry name" value="HTHLYSR"/>
</dbReference>
<keyword evidence="2" id="KW-0805">Transcription regulation</keyword>
<dbReference type="EMBL" id="WKJZ01000001">
    <property type="protein sequence ID" value="MVW75456.1"/>
    <property type="molecule type" value="Genomic_DNA"/>
</dbReference>
<comment type="caution">
    <text evidence="6">The sequence shown here is derived from an EMBL/GenBank/DDBJ whole genome shotgun (WGS) entry which is preliminary data.</text>
</comment>
<dbReference type="InterPro" id="IPR036390">
    <property type="entry name" value="WH_DNA-bd_sf"/>
</dbReference>
<dbReference type="InterPro" id="IPR058163">
    <property type="entry name" value="LysR-type_TF_proteobact-type"/>
</dbReference>
<dbReference type="RefSeq" id="WP_160344609.1">
    <property type="nucleotide sequence ID" value="NZ_WKJZ01000001.1"/>
</dbReference>
<accession>A0A6I4KY66</accession>
<dbReference type="InterPro" id="IPR000847">
    <property type="entry name" value="LysR_HTH_N"/>
</dbReference>
<dbReference type="Pfam" id="PF03466">
    <property type="entry name" value="LysR_substrate"/>
    <property type="match status" value="1"/>
</dbReference>
<dbReference type="Proteomes" id="UP000429555">
    <property type="component" value="Unassembled WGS sequence"/>
</dbReference>
<evidence type="ECO:0000256" key="3">
    <source>
        <dbReference type="ARBA" id="ARBA00023125"/>
    </source>
</evidence>
<dbReference type="InterPro" id="IPR036388">
    <property type="entry name" value="WH-like_DNA-bd_sf"/>
</dbReference>
<keyword evidence="3" id="KW-0238">DNA-binding</keyword>
<evidence type="ECO:0000256" key="2">
    <source>
        <dbReference type="ARBA" id="ARBA00023015"/>
    </source>
</evidence>
<protein>
    <submittedName>
        <fullName evidence="6">LysR family transcriptional regulator</fullName>
    </submittedName>
</protein>
<evidence type="ECO:0000313" key="6">
    <source>
        <dbReference type="EMBL" id="MVW75456.1"/>
    </source>
</evidence>
<evidence type="ECO:0000313" key="7">
    <source>
        <dbReference type="Proteomes" id="UP000429555"/>
    </source>
</evidence>
<dbReference type="PANTHER" id="PTHR30537:SF5">
    <property type="entry name" value="HTH-TYPE TRANSCRIPTIONAL ACTIVATOR TTDR-RELATED"/>
    <property type="match status" value="1"/>
</dbReference>
<dbReference type="SUPFAM" id="SSF53850">
    <property type="entry name" value="Periplasmic binding protein-like II"/>
    <property type="match status" value="1"/>
</dbReference>
<name>A0A6I4KY66_9PSED</name>
<proteinExistence type="inferred from homology"/>
<keyword evidence="4" id="KW-0804">Transcription</keyword>
<dbReference type="PANTHER" id="PTHR30537">
    <property type="entry name" value="HTH-TYPE TRANSCRIPTIONAL REGULATOR"/>
    <property type="match status" value="1"/>
</dbReference>
<evidence type="ECO:0000256" key="1">
    <source>
        <dbReference type="ARBA" id="ARBA00009437"/>
    </source>
</evidence>
<dbReference type="InterPro" id="IPR005119">
    <property type="entry name" value="LysR_subst-bd"/>
</dbReference>
<gene>
    <name evidence="6" type="ORF">GJV18_09015</name>
</gene>
<comment type="similarity">
    <text evidence="1">Belongs to the LysR transcriptional regulatory family.</text>
</comment>
<evidence type="ECO:0000259" key="5">
    <source>
        <dbReference type="PROSITE" id="PS50931"/>
    </source>
</evidence>
<evidence type="ECO:0000256" key="4">
    <source>
        <dbReference type="ARBA" id="ARBA00023163"/>
    </source>
</evidence>
<dbReference type="Gene3D" id="1.10.10.10">
    <property type="entry name" value="Winged helix-like DNA-binding domain superfamily/Winged helix DNA-binding domain"/>
    <property type="match status" value="1"/>
</dbReference>
<dbReference type="Gene3D" id="3.40.190.10">
    <property type="entry name" value="Periplasmic binding protein-like II"/>
    <property type="match status" value="2"/>
</dbReference>
<organism evidence="6 7">
    <name type="scientific">Pseudomonas xionganensis</name>
    <dbReference type="NCBI Taxonomy" id="2654845"/>
    <lineage>
        <taxon>Bacteria</taxon>
        <taxon>Pseudomonadati</taxon>
        <taxon>Pseudomonadota</taxon>
        <taxon>Gammaproteobacteria</taxon>
        <taxon>Pseudomonadales</taxon>
        <taxon>Pseudomonadaceae</taxon>
        <taxon>Pseudomonas</taxon>
    </lineage>
</organism>
<dbReference type="GO" id="GO:0003677">
    <property type="term" value="F:DNA binding"/>
    <property type="evidence" value="ECO:0007669"/>
    <property type="project" value="UniProtKB-KW"/>
</dbReference>
<dbReference type="PROSITE" id="PS50931">
    <property type="entry name" value="HTH_LYSR"/>
    <property type="match status" value="1"/>
</dbReference>
<reference evidence="6 7" key="1">
    <citation type="submission" date="2019-11" db="EMBL/GenBank/DDBJ databases">
        <title>Pseudomonas flavidum sp. nov., isolated from Baiyang Lake.</title>
        <authorList>
            <person name="Zhao Y."/>
        </authorList>
    </citation>
    <scope>NUCLEOTIDE SEQUENCE [LARGE SCALE GENOMIC DNA]</scope>
    <source>
        <strain evidence="7">R-22-3 w-18</strain>
    </source>
</reference>
<dbReference type="Pfam" id="PF00126">
    <property type="entry name" value="HTH_1"/>
    <property type="match status" value="1"/>
</dbReference>
<dbReference type="GO" id="GO:0003700">
    <property type="term" value="F:DNA-binding transcription factor activity"/>
    <property type="evidence" value="ECO:0007669"/>
    <property type="project" value="InterPro"/>
</dbReference>
<dbReference type="SUPFAM" id="SSF46785">
    <property type="entry name" value="Winged helix' DNA-binding domain"/>
    <property type="match status" value="1"/>
</dbReference>
<sequence length="322" mass="34494">MNLSASLLSWLRCFEAAARHLSFTRAAAELCITQGAVSQQVKQLEQWLGQPLFLRQPRGLLLSANGERLRAVLGESFAAIDSCLGLLRQDPAGPLVLSCSPSFAMGWLTPRLGDFFRAHPGVGLRVYGEFHPLDHRRMQAEGIAAAVRFDLGHYPDLAARAFLDEWLLPVASPAFVAAHPELRGPENLRGSLLLHDQSPWAGAAPFAEWQHWLGAVGAPRGDLEQGQSFNLAQLALAAALAGQGVALGRSALVLEDIAAGRLVDLFGLCVQSPARYHFICPPQAHAATAQVGDWLAASGAAFQRQRSQLLAAPGPTTAVVLQ</sequence>